<evidence type="ECO:0000313" key="10">
    <source>
        <dbReference type="Proteomes" id="UP000460272"/>
    </source>
</evidence>
<dbReference type="InterPro" id="IPR035906">
    <property type="entry name" value="MetI-like_sf"/>
</dbReference>
<keyword evidence="6 7" id="KW-0472">Membrane</keyword>
<accession>A0A6P2C4S0</accession>
<sequence>MTAWVLRRMAQMIVVIFGVVTLAFLLAYIVPGDPARLVAGPNASPQAVASIRQQLGLDESVWSQYVSYLGRLAHGNLGTSFALQNQSVAGQIWHALPYTLALAVGGVVVEIVIGVPVGIAAAYRPRSVADRTATLGALVGLSAPPFWLGLMLLYYLGYKLSLFPMSGTGSPLIWYLILPSFTLGIGGAAWYSRMVRTTMLGVLRSPYIEFARLKGMPERTILFRHALRHVLTPVITMLGMDLGYFLGGVLIIESVFGLPGVGRLAYNAIGTLDIPMITGTVLIAAVFMVVMNFLVDIAYTVIDPRVRLSRR</sequence>
<dbReference type="Proteomes" id="UP000460272">
    <property type="component" value="Unassembled WGS sequence"/>
</dbReference>
<keyword evidence="2 7" id="KW-0813">Transport</keyword>
<protein>
    <submittedName>
        <fullName evidence="9">ABC transporter permease</fullName>
    </submittedName>
</protein>
<proteinExistence type="inferred from homology"/>
<dbReference type="InterPro" id="IPR045621">
    <property type="entry name" value="BPD_transp_1_N"/>
</dbReference>
<dbReference type="PROSITE" id="PS50928">
    <property type="entry name" value="ABC_TM1"/>
    <property type="match status" value="1"/>
</dbReference>
<comment type="caution">
    <text evidence="9">The sequence shown here is derived from an EMBL/GenBank/DDBJ whole genome shotgun (WGS) entry which is preliminary data.</text>
</comment>
<dbReference type="PANTHER" id="PTHR43163">
    <property type="entry name" value="DIPEPTIDE TRANSPORT SYSTEM PERMEASE PROTEIN DPPB-RELATED"/>
    <property type="match status" value="1"/>
</dbReference>
<name>A0A6P2C4S0_9ACTN</name>
<evidence type="ECO:0000256" key="4">
    <source>
        <dbReference type="ARBA" id="ARBA00022692"/>
    </source>
</evidence>
<feature type="domain" description="ABC transmembrane type-1" evidence="8">
    <location>
        <begin position="96"/>
        <end position="299"/>
    </location>
</feature>
<feature type="transmembrane region" description="Helical" evidence="7">
    <location>
        <begin position="276"/>
        <end position="302"/>
    </location>
</feature>
<comment type="subcellular location">
    <subcellularLocation>
        <location evidence="1 7">Cell membrane</location>
        <topology evidence="1 7">Multi-pass membrane protein</topology>
    </subcellularLocation>
</comment>
<dbReference type="GO" id="GO:0055085">
    <property type="term" value="P:transmembrane transport"/>
    <property type="evidence" value="ECO:0007669"/>
    <property type="project" value="InterPro"/>
</dbReference>
<evidence type="ECO:0000256" key="2">
    <source>
        <dbReference type="ARBA" id="ARBA00022448"/>
    </source>
</evidence>
<evidence type="ECO:0000259" key="8">
    <source>
        <dbReference type="PROSITE" id="PS50928"/>
    </source>
</evidence>
<dbReference type="PANTHER" id="PTHR43163:SF6">
    <property type="entry name" value="DIPEPTIDE TRANSPORT SYSTEM PERMEASE PROTEIN DPPB-RELATED"/>
    <property type="match status" value="1"/>
</dbReference>
<comment type="similarity">
    <text evidence="7">Belongs to the binding-protein-dependent transport system permease family.</text>
</comment>
<gene>
    <name evidence="9" type="ORF">EAS64_00420</name>
</gene>
<evidence type="ECO:0000256" key="5">
    <source>
        <dbReference type="ARBA" id="ARBA00022989"/>
    </source>
</evidence>
<dbReference type="Pfam" id="PF00528">
    <property type="entry name" value="BPD_transp_1"/>
    <property type="match status" value="1"/>
</dbReference>
<dbReference type="SUPFAM" id="SSF161098">
    <property type="entry name" value="MetI-like"/>
    <property type="match status" value="1"/>
</dbReference>
<feature type="transmembrane region" description="Helical" evidence="7">
    <location>
        <begin position="100"/>
        <end position="123"/>
    </location>
</feature>
<dbReference type="InterPro" id="IPR000515">
    <property type="entry name" value="MetI-like"/>
</dbReference>
<dbReference type="AlphaFoldDB" id="A0A6P2C4S0"/>
<evidence type="ECO:0000256" key="3">
    <source>
        <dbReference type="ARBA" id="ARBA00022475"/>
    </source>
</evidence>
<evidence type="ECO:0000256" key="1">
    <source>
        <dbReference type="ARBA" id="ARBA00004651"/>
    </source>
</evidence>
<feature type="transmembrane region" description="Helical" evidence="7">
    <location>
        <begin position="135"/>
        <end position="157"/>
    </location>
</feature>
<keyword evidence="3" id="KW-1003">Cell membrane</keyword>
<organism evidence="9 10">
    <name type="scientific">Trebonia kvetii</name>
    <dbReference type="NCBI Taxonomy" id="2480626"/>
    <lineage>
        <taxon>Bacteria</taxon>
        <taxon>Bacillati</taxon>
        <taxon>Actinomycetota</taxon>
        <taxon>Actinomycetes</taxon>
        <taxon>Streptosporangiales</taxon>
        <taxon>Treboniaceae</taxon>
        <taxon>Trebonia</taxon>
    </lineage>
</organism>
<dbReference type="EMBL" id="RPFW01000001">
    <property type="protein sequence ID" value="TVZ05977.1"/>
    <property type="molecule type" value="Genomic_DNA"/>
</dbReference>
<keyword evidence="10" id="KW-1185">Reference proteome</keyword>
<dbReference type="Gene3D" id="1.10.3720.10">
    <property type="entry name" value="MetI-like"/>
    <property type="match status" value="1"/>
</dbReference>
<dbReference type="CDD" id="cd06261">
    <property type="entry name" value="TM_PBP2"/>
    <property type="match status" value="1"/>
</dbReference>
<feature type="transmembrane region" description="Helical" evidence="7">
    <location>
        <begin position="12"/>
        <end position="30"/>
    </location>
</feature>
<dbReference type="Pfam" id="PF19300">
    <property type="entry name" value="BPD_transp_1_N"/>
    <property type="match status" value="1"/>
</dbReference>
<reference evidence="9 10" key="1">
    <citation type="submission" date="2018-11" db="EMBL/GenBank/DDBJ databases">
        <title>Trebonia kvetii gen.nov., sp.nov., a novel acidophilic actinobacterium, and proposal of the new actinobacterial family Treboniaceae fam. nov.</title>
        <authorList>
            <person name="Rapoport D."/>
            <person name="Sagova-Mareckova M."/>
            <person name="Sedlacek I."/>
            <person name="Provaznik J."/>
            <person name="Kralova S."/>
            <person name="Pavlinic D."/>
            <person name="Benes V."/>
            <person name="Kopecky J."/>
        </authorList>
    </citation>
    <scope>NUCLEOTIDE SEQUENCE [LARGE SCALE GENOMIC DNA]</scope>
    <source>
        <strain evidence="9 10">15Tr583</strain>
    </source>
</reference>
<feature type="transmembrane region" description="Helical" evidence="7">
    <location>
        <begin position="172"/>
        <end position="191"/>
    </location>
</feature>
<feature type="transmembrane region" description="Helical" evidence="7">
    <location>
        <begin position="230"/>
        <end position="256"/>
    </location>
</feature>
<keyword evidence="4 7" id="KW-0812">Transmembrane</keyword>
<evidence type="ECO:0000256" key="7">
    <source>
        <dbReference type="RuleBase" id="RU363032"/>
    </source>
</evidence>
<dbReference type="RefSeq" id="WP_145850730.1">
    <property type="nucleotide sequence ID" value="NZ_RPFW01000001.1"/>
</dbReference>
<keyword evidence="5 7" id="KW-1133">Transmembrane helix</keyword>
<dbReference type="GO" id="GO:0005886">
    <property type="term" value="C:plasma membrane"/>
    <property type="evidence" value="ECO:0007669"/>
    <property type="project" value="UniProtKB-SubCell"/>
</dbReference>
<evidence type="ECO:0000313" key="9">
    <source>
        <dbReference type="EMBL" id="TVZ05977.1"/>
    </source>
</evidence>
<dbReference type="OrthoDB" id="9809425at2"/>
<evidence type="ECO:0000256" key="6">
    <source>
        <dbReference type="ARBA" id="ARBA00023136"/>
    </source>
</evidence>